<dbReference type="InterPro" id="IPR045034">
    <property type="entry name" value="O-acyltransferase_WSD1-like"/>
</dbReference>
<dbReference type="PANTHER" id="PTHR31650">
    <property type="entry name" value="O-ACYLTRANSFERASE (WSD1-LIKE) FAMILY PROTEIN"/>
    <property type="match status" value="1"/>
</dbReference>
<keyword evidence="13" id="KW-1133">Transmembrane helix</keyword>
<feature type="compositionally biased region" description="Basic and acidic residues" evidence="12">
    <location>
        <begin position="13"/>
        <end position="28"/>
    </location>
</feature>
<comment type="caution">
    <text evidence="15">The sequence shown here is derived from an EMBL/GenBank/DDBJ whole genome shotgun (WGS) entry which is preliminary data.</text>
</comment>
<dbReference type="InterPro" id="IPR009721">
    <property type="entry name" value="O-acyltransferase_WSD1_C"/>
</dbReference>
<dbReference type="CDD" id="cd12458">
    <property type="entry name" value="RRM_AtC3H46_like"/>
    <property type="match status" value="1"/>
</dbReference>
<dbReference type="InterPro" id="IPR056276">
    <property type="entry name" value="AtC3H46-like_PABC-like"/>
</dbReference>
<sequence length="1288" mass="144404">MLRTNISPSGLSSEERPPTGAIKDRKAMDSGDPTALLLTKIRSLEPDYATKIIGYLLLQDFSEKALMHLALGPESVLHSIISKVKTQLGLLSNNLSAPSTPPSPYPISRPPINGRGVGGGGLSHSNGFMGFRRNSPSSPSSTSPWSINGDSATDLLDDQQLNDCLSFLDDSCEKTEDVADPIDNGETHLHRRSFSADNVDGNDIATDSPRKVEDFMRQEEMMRLKMAYQRQRLASSQILNRAQQFPCEKRTDFLLHQHAHRDGGLRIGDERYWSSSPGRLERMELMATHFNDLSNSVARQIYLTFPAESTFKDEDVAAYFSLFGTVQDVRIPYQQKRMFGFVSFAHPETVKVVLARGNPHFICDSRVLVKPYKEKGKALDKKHHHLLQQQIELGNYSPCSSPSGLDPREQSDFQLDSKMFYQRREMMRRKMEQADLERAIEFERRRLINLQLPEFKNSVVLNHHRSFSVGSPGCFPSASNLSPDIQSELNSDAFEVVDDATVVHSYPVTGPRRINHDKDSNGAKVRNNESEPDIGSTIELVFPSNLFPSATATDDSSDTSAKDGVSVSSGNGNDHEPPATTNMMAKDSKCRWGNYFGFIILPFHMGLQTDPLVYLKLSKSMMARKKHSYHALLVYFSIKITIKVFGTKAAATILNRPVKNLTTCVSNIVGPMEEISFRGHPITYIALSSYGHSQPLLVHYVSYAGKMIISLAVDPTIIPDPHKICDDMERSLKSMKAALSESFRGHPIAYIAFSSYGHSQALLVHYISYAGKMMISLAVDPTIIPNPHKLCDDMEQSLKAMKAVLWERRKERMREEEEEPLSPMARVFQSRGIDYCAVTMIGFKTKIKLGVVLDALNHNVYKHPRFSSKLSSDGAKWIETEVNVKDHVVVPYIDPEEIGEDGEGFIDDYTSRLTMNPLDRSRPLWDIHILNVKTSDGEAVGVVRTHHTLGDGTSMVSLLLACTHKTPNPNRVSTTIPSLKRRERHKNKGWLLRSMFTIGSTMTLIWNTIVDMLLLFATLLFLKDTKTHLKGGADVGSNPKRFYHRTVSLDDIKLIKNTMNMTINDVLVGITQASLSSYLNRRYDNKNEEDGVLIAYPNNLPDGIRFRAGCTVNLRSEIGFKPLADMMVKDSKCRWGNYFSYIVLPFSIGLQSDPLVYLKLSKSMMDRKKHSYHAHLAYMMIKICQKSFGAKVAAKLFNRTVINTTTSLSNVIGPKEEISFDGNPITYIATSGYGHSQALLMHFMSYAGKMTISLAVDPTIIPDPHKICDDMEQSLKEMKAALWERGLL</sequence>
<comment type="catalytic activity">
    <reaction evidence="9">
        <text>a long chain fatty alcohol + a fatty acyl-CoA = a long-chain alcohol wax ester + CoA</text>
        <dbReference type="Rhea" id="RHEA:38443"/>
        <dbReference type="ChEBI" id="CHEBI:17135"/>
        <dbReference type="ChEBI" id="CHEBI:57287"/>
        <dbReference type="ChEBI" id="CHEBI:77636"/>
        <dbReference type="ChEBI" id="CHEBI:235323"/>
        <dbReference type="EC" id="2.3.1.75"/>
    </reaction>
</comment>
<name>A0ABQ8A6F9_BRANA</name>
<keyword evidence="13" id="KW-0812">Transmembrane</keyword>
<evidence type="ECO:0000256" key="5">
    <source>
        <dbReference type="ARBA" id="ARBA00022679"/>
    </source>
</evidence>
<comment type="similarity">
    <text evidence="8">In the N-terminal section; belongs to the long-chain O-acyltransferase family.</text>
</comment>
<dbReference type="Pfam" id="PF06974">
    <property type="entry name" value="WS_DGAT_C"/>
    <property type="match status" value="3"/>
</dbReference>
<dbReference type="InterPro" id="IPR012677">
    <property type="entry name" value="Nucleotide-bd_a/b_plait_sf"/>
</dbReference>
<dbReference type="Pfam" id="PF03007">
    <property type="entry name" value="WS_DGAT_cat"/>
    <property type="match status" value="1"/>
</dbReference>
<evidence type="ECO:0000256" key="12">
    <source>
        <dbReference type="SAM" id="MobiDB-lite"/>
    </source>
</evidence>
<comment type="subcellular location">
    <subcellularLocation>
        <location evidence="1">Cell membrane</location>
        <topology evidence="1">Single-pass membrane protein</topology>
    </subcellularLocation>
    <subcellularLocation>
        <location evidence="2">Endoplasmic reticulum membrane</location>
    </subcellularLocation>
</comment>
<keyword evidence="11" id="KW-0694">RNA-binding</keyword>
<feature type="compositionally biased region" description="Polar residues" evidence="12">
    <location>
        <begin position="1"/>
        <end position="12"/>
    </location>
</feature>
<gene>
    <name evidence="15" type="ORF">HID58_050548</name>
</gene>
<organism evidence="15 16">
    <name type="scientific">Brassica napus</name>
    <name type="common">Rape</name>
    <dbReference type="NCBI Taxonomy" id="3708"/>
    <lineage>
        <taxon>Eukaryota</taxon>
        <taxon>Viridiplantae</taxon>
        <taxon>Streptophyta</taxon>
        <taxon>Embryophyta</taxon>
        <taxon>Tracheophyta</taxon>
        <taxon>Spermatophyta</taxon>
        <taxon>Magnoliopsida</taxon>
        <taxon>eudicotyledons</taxon>
        <taxon>Gunneridae</taxon>
        <taxon>Pentapetalae</taxon>
        <taxon>rosids</taxon>
        <taxon>malvids</taxon>
        <taxon>Brassicales</taxon>
        <taxon>Brassicaceae</taxon>
        <taxon>Brassiceae</taxon>
        <taxon>Brassica</taxon>
    </lineage>
</organism>
<evidence type="ECO:0000256" key="9">
    <source>
        <dbReference type="ARBA" id="ARBA00047604"/>
    </source>
</evidence>
<feature type="region of interest" description="Disordered" evidence="12">
    <location>
        <begin position="1"/>
        <end position="28"/>
    </location>
</feature>
<evidence type="ECO:0000259" key="14">
    <source>
        <dbReference type="PROSITE" id="PS50102"/>
    </source>
</evidence>
<reference evidence="15 16" key="1">
    <citation type="submission" date="2021-05" db="EMBL/GenBank/DDBJ databases">
        <title>Genome Assembly of Synthetic Allotetraploid Brassica napus Reveals Homoeologous Exchanges between Subgenomes.</title>
        <authorList>
            <person name="Davis J.T."/>
        </authorList>
    </citation>
    <scope>NUCLEOTIDE SEQUENCE [LARGE SCALE GENOMIC DNA]</scope>
    <source>
        <strain evidence="16">cv. Da-Ae</strain>
        <tissue evidence="15">Seedling</tissue>
    </source>
</reference>
<comment type="catalytic activity">
    <reaction evidence="10">
        <text>an acyl-CoA + a 1,2-diacyl-sn-glycerol = a triacyl-sn-glycerol + CoA</text>
        <dbReference type="Rhea" id="RHEA:10868"/>
        <dbReference type="ChEBI" id="CHEBI:17815"/>
        <dbReference type="ChEBI" id="CHEBI:57287"/>
        <dbReference type="ChEBI" id="CHEBI:58342"/>
        <dbReference type="ChEBI" id="CHEBI:64615"/>
        <dbReference type="EC" id="2.3.1.20"/>
    </reaction>
</comment>
<dbReference type="Proteomes" id="UP000824890">
    <property type="component" value="Unassembled WGS sequence"/>
</dbReference>
<keyword evidence="6" id="KW-0256">Endoplasmic reticulum</keyword>
<keyword evidence="16" id="KW-1185">Reference proteome</keyword>
<dbReference type="PROSITE" id="PS50102">
    <property type="entry name" value="RRM"/>
    <property type="match status" value="1"/>
</dbReference>
<dbReference type="InterPro" id="IPR035979">
    <property type="entry name" value="RBD_domain_sf"/>
</dbReference>
<comment type="pathway">
    <text evidence="4">Lipid metabolism.</text>
</comment>
<feature type="transmembrane region" description="Helical" evidence="13">
    <location>
        <begin position="1138"/>
        <end position="1158"/>
    </location>
</feature>
<proteinExistence type="inferred from homology"/>
<dbReference type="InterPro" id="IPR000504">
    <property type="entry name" value="RRM_dom"/>
</dbReference>
<evidence type="ECO:0000313" key="15">
    <source>
        <dbReference type="EMBL" id="KAH0888119.1"/>
    </source>
</evidence>
<evidence type="ECO:0000256" key="13">
    <source>
        <dbReference type="SAM" id="Phobius"/>
    </source>
</evidence>
<comment type="pathway">
    <text evidence="3">Glycerolipid metabolism; triacylglycerol biosynthesis.</text>
</comment>
<protein>
    <recommendedName>
        <fullName evidence="14">RRM domain-containing protein</fullName>
    </recommendedName>
</protein>
<dbReference type="SUPFAM" id="SSF52777">
    <property type="entry name" value="CoA-dependent acyltransferases"/>
    <property type="match status" value="1"/>
</dbReference>
<dbReference type="SMART" id="SM00360">
    <property type="entry name" value="RRM"/>
    <property type="match status" value="1"/>
</dbReference>
<keyword evidence="13" id="KW-0472">Membrane</keyword>
<dbReference type="PANTHER" id="PTHR31650:SF44">
    <property type="entry name" value="WAX ESTER SYNTHASE_DIACYLGLYCEROL ACYLTRANSFERASE 10-RELATED"/>
    <property type="match status" value="1"/>
</dbReference>
<evidence type="ECO:0000256" key="6">
    <source>
        <dbReference type="ARBA" id="ARBA00022824"/>
    </source>
</evidence>
<dbReference type="Pfam" id="PF23182">
    <property type="entry name" value="PABC_AtC3H46"/>
    <property type="match status" value="1"/>
</dbReference>
<evidence type="ECO:0000256" key="11">
    <source>
        <dbReference type="PROSITE-ProRule" id="PRU00176"/>
    </source>
</evidence>
<feature type="region of interest" description="Disordered" evidence="12">
    <location>
        <begin position="550"/>
        <end position="581"/>
    </location>
</feature>
<evidence type="ECO:0000256" key="1">
    <source>
        <dbReference type="ARBA" id="ARBA00004162"/>
    </source>
</evidence>
<dbReference type="InterPro" id="IPR034365">
    <property type="entry name" value="AtC3H46-like_RRM"/>
</dbReference>
<dbReference type="EMBL" id="JAGKQM010000013">
    <property type="protein sequence ID" value="KAH0888119.1"/>
    <property type="molecule type" value="Genomic_DNA"/>
</dbReference>
<evidence type="ECO:0000256" key="2">
    <source>
        <dbReference type="ARBA" id="ARBA00004586"/>
    </source>
</evidence>
<evidence type="ECO:0000256" key="7">
    <source>
        <dbReference type="ARBA" id="ARBA00023315"/>
    </source>
</evidence>
<dbReference type="InterPro" id="IPR004255">
    <property type="entry name" value="O-acyltransferase_WSD1_N"/>
</dbReference>
<feature type="domain" description="RRM" evidence="14">
    <location>
        <begin position="299"/>
        <end position="375"/>
    </location>
</feature>
<evidence type="ECO:0000313" key="16">
    <source>
        <dbReference type="Proteomes" id="UP000824890"/>
    </source>
</evidence>
<keyword evidence="7" id="KW-0012">Acyltransferase</keyword>
<feature type="compositionally biased region" description="Low complexity" evidence="12">
    <location>
        <begin position="123"/>
        <end position="146"/>
    </location>
</feature>
<evidence type="ECO:0000256" key="4">
    <source>
        <dbReference type="ARBA" id="ARBA00005189"/>
    </source>
</evidence>
<keyword evidence="5" id="KW-0808">Transferase</keyword>
<evidence type="ECO:0000256" key="8">
    <source>
        <dbReference type="ARBA" id="ARBA00024360"/>
    </source>
</evidence>
<accession>A0ABQ8A6F9</accession>
<dbReference type="SUPFAM" id="SSF54928">
    <property type="entry name" value="RNA-binding domain, RBD"/>
    <property type="match status" value="1"/>
</dbReference>
<evidence type="ECO:0000256" key="3">
    <source>
        <dbReference type="ARBA" id="ARBA00004771"/>
    </source>
</evidence>
<dbReference type="Gene3D" id="3.30.70.330">
    <property type="match status" value="1"/>
</dbReference>
<feature type="compositionally biased region" description="Basic and acidic residues" evidence="12">
    <location>
        <begin position="514"/>
        <end position="529"/>
    </location>
</feature>
<feature type="region of interest" description="Disordered" evidence="12">
    <location>
        <begin position="508"/>
        <end position="531"/>
    </location>
</feature>
<feature type="region of interest" description="Disordered" evidence="12">
    <location>
        <begin position="117"/>
        <end position="152"/>
    </location>
</feature>
<evidence type="ECO:0000256" key="10">
    <source>
        <dbReference type="ARBA" id="ARBA00048109"/>
    </source>
</evidence>
<feature type="transmembrane region" description="Helical" evidence="13">
    <location>
        <begin position="990"/>
        <end position="1022"/>
    </location>
</feature>